<protein>
    <submittedName>
        <fullName evidence="1">PE-PGRS family protein</fullName>
    </submittedName>
</protein>
<dbReference type="EMBL" id="ASRX01000083">
    <property type="protein sequence ID" value="EYF01341.1"/>
    <property type="molecule type" value="Genomic_DNA"/>
</dbReference>
<accession>A0A017SYG1</accession>
<dbReference type="PROSITE" id="PS51257">
    <property type="entry name" value="PROKAR_LIPOPROTEIN"/>
    <property type="match status" value="1"/>
</dbReference>
<reference evidence="1 2" key="1">
    <citation type="submission" date="2013-05" db="EMBL/GenBank/DDBJ databases">
        <title>Genome assembly of Chondromyces apiculatus DSM 436.</title>
        <authorList>
            <person name="Sharma G."/>
            <person name="Khatri I."/>
            <person name="Kaur C."/>
            <person name="Mayilraj S."/>
            <person name="Subramanian S."/>
        </authorList>
    </citation>
    <scope>NUCLEOTIDE SEQUENCE [LARGE SCALE GENOMIC DNA]</scope>
    <source>
        <strain evidence="1 2">DSM 436</strain>
    </source>
</reference>
<keyword evidence="2" id="KW-1185">Reference proteome</keyword>
<evidence type="ECO:0000313" key="1">
    <source>
        <dbReference type="EMBL" id="EYF01341.1"/>
    </source>
</evidence>
<comment type="caution">
    <text evidence="1">The sequence shown here is derived from an EMBL/GenBank/DDBJ whole genome shotgun (WGS) entry which is preliminary data.</text>
</comment>
<organism evidence="1 2">
    <name type="scientific">Chondromyces apiculatus DSM 436</name>
    <dbReference type="NCBI Taxonomy" id="1192034"/>
    <lineage>
        <taxon>Bacteria</taxon>
        <taxon>Pseudomonadati</taxon>
        <taxon>Myxococcota</taxon>
        <taxon>Polyangia</taxon>
        <taxon>Polyangiales</taxon>
        <taxon>Polyangiaceae</taxon>
        <taxon>Chondromyces</taxon>
    </lineage>
</organism>
<name>A0A017SYG1_9BACT</name>
<dbReference type="STRING" id="1192034.CAP_8383"/>
<gene>
    <name evidence="1" type="ORF">CAP_8383</name>
</gene>
<dbReference type="AlphaFoldDB" id="A0A017SYG1"/>
<proteinExistence type="predicted"/>
<dbReference type="Proteomes" id="UP000019678">
    <property type="component" value="Unassembled WGS sequence"/>
</dbReference>
<evidence type="ECO:0000313" key="2">
    <source>
        <dbReference type="Proteomes" id="UP000019678"/>
    </source>
</evidence>
<sequence>MEARMRWKWLGITGWVAAAIGSGACTMLSSLEEYDRMDGAASNDALGSEGGAGGGGGGSGGAGGAGGGMGGSGGSGGAGGTGGTGGTGGGTTTTDACPDNAGMECSQDSACGTCAIDFGGPCYDEFVACASDTECVNFAVCINNCSNGDFDCEDACVAAYPGSVSTYDETQFCVICTACPLACDAASNPTCTP</sequence>